<dbReference type="AlphaFoldDB" id="A0A7W7H266"/>
<dbReference type="Proteomes" id="UP000546162">
    <property type="component" value="Unassembled WGS sequence"/>
</dbReference>
<sequence length="176" mass="18714">MTTPHVPPRRRGRAILLAVTGIVLLAVTAVAARPAGRAGTAHLALILAGANGSRAGVELQGHYRTPGQGQDRVINAFAIRVRNLGTTPIDVSLDDAWVQDATGATHRADPPPDMTLTSVSGDPVDPSWQFPSNGYLSPGRQSAQAVLFTLPPDFRPARLRITLGTNFDRSPAQWDL</sequence>
<proteinExistence type="predicted"/>
<dbReference type="EMBL" id="JACHNB010000001">
    <property type="protein sequence ID" value="MBB4742633.1"/>
    <property type="molecule type" value="Genomic_DNA"/>
</dbReference>
<dbReference type="RefSeq" id="WP_185042976.1">
    <property type="nucleotide sequence ID" value="NZ_BAABFG010000005.1"/>
</dbReference>
<accession>A0A7W7H266</accession>
<evidence type="ECO:0000313" key="2">
    <source>
        <dbReference type="Proteomes" id="UP000546162"/>
    </source>
</evidence>
<keyword evidence="2" id="KW-1185">Reference proteome</keyword>
<comment type="caution">
    <text evidence="1">The sequence shown here is derived from an EMBL/GenBank/DDBJ whole genome shotgun (WGS) entry which is preliminary data.</text>
</comment>
<organism evidence="1 2">
    <name type="scientific">Actinoplanes octamycinicus</name>
    <dbReference type="NCBI Taxonomy" id="135948"/>
    <lineage>
        <taxon>Bacteria</taxon>
        <taxon>Bacillati</taxon>
        <taxon>Actinomycetota</taxon>
        <taxon>Actinomycetes</taxon>
        <taxon>Micromonosporales</taxon>
        <taxon>Micromonosporaceae</taxon>
        <taxon>Actinoplanes</taxon>
    </lineage>
</organism>
<evidence type="ECO:0000313" key="1">
    <source>
        <dbReference type="EMBL" id="MBB4742633.1"/>
    </source>
</evidence>
<name>A0A7W7H266_9ACTN</name>
<protein>
    <recommendedName>
        <fullName evidence="3">DUF4352 domain-containing protein</fullName>
    </recommendedName>
</protein>
<reference evidence="1 2" key="1">
    <citation type="submission" date="2020-08" db="EMBL/GenBank/DDBJ databases">
        <title>Sequencing the genomes of 1000 actinobacteria strains.</title>
        <authorList>
            <person name="Klenk H.-P."/>
        </authorList>
    </citation>
    <scope>NUCLEOTIDE SEQUENCE [LARGE SCALE GENOMIC DNA]</scope>
    <source>
        <strain evidence="1 2">DSM 45809</strain>
    </source>
</reference>
<gene>
    <name evidence="1" type="ORF">BJY16_006092</name>
</gene>
<evidence type="ECO:0008006" key="3">
    <source>
        <dbReference type="Google" id="ProtNLM"/>
    </source>
</evidence>